<dbReference type="Gene3D" id="3.40.720.10">
    <property type="entry name" value="Alkaline Phosphatase, subunit A"/>
    <property type="match status" value="1"/>
</dbReference>
<dbReference type="KEGG" id="mdn:JT25_004825"/>
<keyword evidence="2" id="KW-1003">Cell membrane</keyword>
<dbReference type="CDD" id="cd16015">
    <property type="entry name" value="LTA_synthase"/>
    <property type="match status" value="1"/>
</dbReference>
<reference evidence="8 9" key="1">
    <citation type="journal article" date="2015" name="Environ. Microbiol.">
        <title>Methane oxidation coupled to nitrate reduction under hypoxia by the Gammaproteobacterium Methylomonas denitrificans, sp. nov. type strain FJG1.</title>
        <authorList>
            <person name="Kits K.D."/>
            <person name="Klotz M.G."/>
            <person name="Stein L.Y."/>
        </authorList>
    </citation>
    <scope>NUCLEOTIDE SEQUENCE [LARGE SCALE GENOMIC DNA]</scope>
    <source>
        <strain evidence="8 9">FJG1</strain>
    </source>
</reference>
<evidence type="ECO:0000259" key="7">
    <source>
        <dbReference type="Pfam" id="PF00884"/>
    </source>
</evidence>
<accession>A0A126T157</accession>
<dbReference type="InterPro" id="IPR050448">
    <property type="entry name" value="OpgB/LTA_synthase_biosynth"/>
</dbReference>
<gene>
    <name evidence="8" type="ORF">JT25_004825</name>
</gene>
<keyword evidence="4 6" id="KW-1133">Transmembrane helix</keyword>
<feature type="transmembrane region" description="Helical" evidence="6">
    <location>
        <begin position="68"/>
        <end position="88"/>
    </location>
</feature>
<dbReference type="EMBL" id="CP014476">
    <property type="protein sequence ID" value="AMK75815.1"/>
    <property type="molecule type" value="Genomic_DNA"/>
</dbReference>
<feature type="domain" description="Sulfatase N-terminal" evidence="7">
    <location>
        <begin position="218"/>
        <end position="492"/>
    </location>
</feature>
<dbReference type="RefSeq" id="WP_062327782.1">
    <property type="nucleotide sequence ID" value="NZ_CP014476.1"/>
</dbReference>
<evidence type="ECO:0000256" key="1">
    <source>
        <dbReference type="ARBA" id="ARBA00004651"/>
    </source>
</evidence>
<dbReference type="InterPro" id="IPR000917">
    <property type="entry name" value="Sulfatase_N"/>
</dbReference>
<name>A0A126T157_9GAMM</name>
<feature type="transmembrane region" description="Helical" evidence="6">
    <location>
        <begin position="148"/>
        <end position="166"/>
    </location>
</feature>
<organism evidence="8 9">
    <name type="scientific">Methylomonas denitrificans</name>
    <dbReference type="NCBI Taxonomy" id="1538553"/>
    <lineage>
        <taxon>Bacteria</taxon>
        <taxon>Pseudomonadati</taxon>
        <taxon>Pseudomonadota</taxon>
        <taxon>Gammaproteobacteria</taxon>
        <taxon>Methylococcales</taxon>
        <taxon>Methylococcaceae</taxon>
        <taxon>Methylomonas</taxon>
    </lineage>
</organism>
<comment type="subcellular location">
    <subcellularLocation>
        <location evidence="1">Cell membrane</location>
        <topology evidence="1">Multi-pass membrane protein</topology>
    </subcellularLocation>
</comment>
<evidence type="ECO:0000313" key="8">
    <source>
        <dbReference type="EMBL" id="AMK75815.1"/>
    </source>
</evidence>
<evidence type="ECO:0000256" key="4">
    <source>
        <dbReference type="ARBA" id="ARBA00022989"/>
    </source>
</evidence>
<dbReference type="PANTHER" id="PTHR47371">
    <property type="entry name" value="LIPOTEICHOIC ACID SYNTHASE"/>
    <property type="match status" value="1"/>
</dbReference>
<dbReference type="GO" id="GO:0005886">
    <property type="term" value="C:plasma membrane"/>
    <property type="evidence" value="ECO:0007669"/>
    <property type="project" value="UniProtKB-SubCell"/>
</dbReference>
<sequence>MSKAVLLLVLVTPLLLKGWYVDNFIYHYTGTRLLGFTQVLCNDAVIYGGIFILLYLSFLPTIIRWLAALLRLAALLLFAVYIIDYAIIVNFNTHLALGDAIKYADYSYKYIQQIYGLSDFGVLALTVLILALPLYFSWVRFKSINPYIKKWPIFLIFGLPLAAAFADNEKYAHAWIYKNVIDYNLTILSEASPYSPAYVDAFTFQENINCQTQPVQTKNIIILMVESLSAYQSRYFSGIQDWTPNLDVIASQNQAFKNFYANGFITEDGELALLTGLQPLYPPSSYTDDGGTSFYSFYNIKNSLPNILKKYGYKTDFLTTADLEFGNTGIWAKSVGFDYIEGHDQPEYDKWERFHFQAAPDEALYLRAMTRVAKHKKNKFLLFIKTVSSHHPYINPESKEKSESAAITYTDKQLGLFYRELQNNGFFNKGILIIVGDHHSMTPLRKAEVELYGQYKASAKVPLVIVDSDRPASVENNQYQQIDVFNSLQGLAFGKQCYSDWSGVLFGETKTSPKYIIHRRGDNRDMVSVFGENDDFLVKLDGDNTRVISKLPAEQSVRQLLVDKINALRIARANWALTQSAETSD</sequence>
<keyword evidence="9" id="KW-1185">Reference proteome</keyword>
<evidence type="ECO:0000256" key="5">
    <source>
        <dbReference type="ARBA" id="ARBA00023136"/>
    </source>
</evidence>
<dbReference type="STRING" id="1538553.JT25_004825"/>
<proteinExistence type="predicted"/>
<protein>
    <recommendedName>
        <fullName evidence="7">Sulfatase N-terminal domain-containing protein</fullName>
    </recommendedName>
</protein>
<keyword evidence="3 6" id="KW-0812">Transmembrane</keyword>
<dbReference type="AlphaFoldDB" id="A0A126T157"/>
<feature type="transmembrane region" description="Helical" evidence="6">
    <location>
        <begin position="114"/>
        <end position="136"/>
    </location>
</feature>
<evidence type="ECO:0000313" key="9">
    <source>
        <dbReference type="Proteomes" id="UP000030512"/>
    </source>
</evidence>
<evidence type="ECO:0000256" key="3">
    <source>
        <dbReference type="ARBA" id="ARBA00022692"/>
    </source>
</evidence>
<dbReference type="SUPFAM" id="SSF53649">
    <property type="entry name" value="Alkaline phosphatase-like"/>
    <property type="match status" value="1"/>
</dbReference>
<evidence type="ECO:0000256" key="2">
    <source>
        <dbReference type="ARBA" id="ARBA00022475"/>
    </source>
</evidence>
<dbReference type="Proteomes" id="UP000030512">
    <property type="component" value="Chromosome"/>
</dbReference>
<keyword evidence="5 6" id="KW-0472">Membrane</keyword>
<dbReference type="OrthoDB" id="9760224at2"/>
<feature type="transmembrane region" description="Helical" evidence="6">
    <location>
        <begin position="33"/>
        <end position="56"/>
    </location>
</feature>
<dbReference type="PANTHER" id="PTHR47371:SF3">
    <property type="entry name" value="PHOSPHOGLYCEROL TRANSFERASE I"/>
    <property type="match status" value="1"/>
</dbReference>
<dbReference type="Pfam" id="PF00884">
    <property type="entry name" value="Sulfatase"/>
    <property type="match status" value="1"/>
</dbReference>
<evidence type="ECO:0000256" key="6">
    <source>
        <dbReference type="SAM" id="Phobius"/>
    </source>
</evidence>
<dbReference type="InterPro" id="IPR017850">
    <property type="entry name" value="Alkaline_phosphatase_core_sf"/>
</dbReference>